<evidence type="ECO:0000313" key="2">
    <source>
        <dbReference type="Proteomes" id="UP001423409"/>
    </source>
</evidence>
<evidence type="ECO:0000313" key="1">
    <source>
        <dbReference type="EMBL" id="GAA5439736.1"/>
    </source>
</evidence>
<proteinExistence type="predicted"/>
<accession>A0ABP9UAB7</accession>
<protein>
    <submittedName>
        <fullName evidence="1">Uncharacterized protein</fullName>
    </submittedName>
</protein>
<comment type="caution">
    <text evidence="1">The sequence shown here is derived from an EMBL/GenBank/DDBJ whole genome shotgun (WGS) entry which is preliminary data.</text>
</comment>
<name>A0ABP9UAB7_9DEIO</name>
<dbReference type="EMBL" id="BAABQU010000012">
    <property type="protein sequence ID" value="GAA5439736.1"/>
    <property type="molecule type" value="Genomic_DNA"/>
</dbReference>
<reference evidence="1 2" key="1">
    <citation type="submission" date="2024-02" db="EMBL/GenBank/DDBJ databases">
        <title>Deinococcus caeni NBRC 101312.</title>
        <authorList>
            <person name="Ichikawa N."/>
            <person name="Katano-Makiyama Y."/>
            <person name="Hidaka K."/>
        </authorList>
    </citation>
    <scope>NUCLEOTIDE SEQUENCE [LARGE SCALE GENOMIC DNA]</scope>
    <source>
        <strain evidence="1 2">NBRC 101312</strain>
    </source>
</reference>
<sequence length="261" mass="28329">MNSVPEQAAGPLAEVREVSLQQRRRVSEVRAREHVGAAGWEQTSVLESIIRAGREGLAATDALRQVVTLTTEQLRALPLNAPSEARGEQLQALLHLQESGEVQVRAAEALDTLVCEALENVTRTPVNEVSLGRLQAIHQHVREQVLALETIMQAAQVQADTLTQVQRLEQVSAEYQQRVSSLRHLSAADEAQALGTAGEQLVERIAQLDEAAPEQLSALTRIGEAVADRLTETGVSGAEQAQALEELAHLMEEKAEEVQQG</sequence>
<dbReference type="Proteomes" id="UP001423409">
    <property type="component" value="Unassembled WGS sequence"/>
</dbReference>
<gene>
    <name evidence="1" type="ORF">Dcae01_01241</name>
</gene>
<dbReference type="RefSeq" id="WP_345443280.1">
    <property type="nucleotide sequence ID" value="NZ_BAABQU010000012.1"/>
</dbReference>
<organism evidence="1 2">
    <name type="scientific">Deinococcus caeni</name>
    <dbReference type="NCBI Taxonomy" id="569127"/>
    <lineage>
        <taxon>Bacteria</taxon>
        <taxon>Thermotogati</taxon>
        <taxon>Deinococcota</taxon>
        <taxon>Deinococci</taxon>
        <taxon>Deinococcales</taxon>
        <taxon>Deinococcaceae</taxon>
        <taxon>Deinococcus</taxon>
    </lineage>
</organism>
<keyword evidence="2" id="KW-1185">Reference proteome</keyword>